<protein>
    <submittedName>
        <fullName evidence="2">NrdH-redoxin</fullName>
    </submittedName>
</protein>
<dbReference type="NCBIfam" id="NF041212">
    <property type="entry name" value="Uxx_star"/>
    <property type="match status" value="1"/>
</dbReference>
<dbReference type="InterPro" id="IPR002109">
    <property type="entry name" value="Glutaredoxin"/>
</dbReference>
<dbReference type="Proteomes" id="UP000177676">
    <property type="component" value="Unassembled WGS sequence"/>
</dbReference>
<dbReference type="PANTHER" id="PTHR34386:SF1">
    <property type="entry name" value="GLUTAREDOXIN-LIKE PROTEIN NRDH"/>
    <property type="match status" value="1"/>
</dbReference>
<dbReference type="InterPro" id="IPR011911">
    <property type="entry name" value="GlrX_YruB"/>
</dbReference>
<dbReference type="Gene3D" id="3.40.30.10">
    <property type="entry name" value="Glutaredoxin"/>
    <property type="match status" value="1"/>
</dbReference>
<dbReference type="PANTHER" id="PTHR34386">
    <property type="entry name" value="GLUTAREDOXIN"/>
    <property type="match status" value="1"/>
</dbReference>
<feature type="domain" description="Glutaredoxin" evidence="1">
    <location>
        <begin position="5"/>
        <end position="64"/>
    </location>
</feature>
<dbReference type="Pfam" id="PF00462">
    <property type="entry name" value="Glutaredoxin"/>
    <property type="match status" value="1"/>
</dbReference>
<gene>
    <name evidence="2" type="ORF">A3I92_01385</name>
</gene>
<comment type="caution">
    <text evidence="2">The sequence shown here is derived from an EMBL/GenBank/DDBJ whole genome shotgun (WGS) entry which is preliminary data.</text>
</comment>
<dbReference type="PROSITE" id="PS51354">
    <property type="entry name" value="GLUTAREDOXIN_2"/>
    <property type="match status" value="1"/>
</dbReference>
<reference evidence="2 3" key="1">
    <citation type="journal article" date="2016" name="Nat. Commun.">
        <title>Thousands of microbial genomes shed light on interconnected biogeochemical processes in an aquifer system.</title>
        <authorList>
            <person name="Anantharaman K."/>
            <person name="Brown C.T."/>
            <person name="Hug L.A."/>
            <person name="Sharon I."/>
            <person name="Castelle C.J."/>
            <person name="Probst A.J."/>
            <person name="Thomas B.C."/>
            <person name="Singh A."/>
            <person name="Wilkins M.J."/>
            <person name="Karaoz U."/>
            <person name="Brodie E.L."/>
            <person name="Williams K.H."/>
            <person name="Hubbard S.S."/>
            <person name="Banfield J.F."/>
        </authorList>
    </citation>
    <scope>NUCLEOTIDE SEQUENCE [LARGE SCALE GENOMIC DNA]</scope>
</reference>
<evidence type="ECO:0000259" key="1">
    <source>
        <dbReference type="Pfam" id="PF00462"/>
    </source>
</evidence>
<dbReference type="InterPro" id="IPR036249">
    <property type="entry name" value="Thioredoxin-like_sf"/>
</dbReference>
<accession>A0A1F8H0A3</accession>
<dbReference type="CDD" id="cd02976">
    <property type="entry name" value="NrdH"/>
    <property type="match status" value="1"/>
</dbReference>
<dbReference type="GO" id="GO:0045454">
    <property type="term" value="P:cell redox homeostasis"/>
    <property type="evidence" value="ECO:0007669"/>
    <property type="project" value="TreeGrafter"/>
</dbReference>
<dbReference type="EMBL" id="MGKS01000047">
    <property type="protein sequence ID" value="OGN30690.1"/>
    <property type="molecule type" value="Genomic_DNA"/>
</dbReference>
<evidence type="ECO:0000313" key="2">
    <source>
        <dbReference type="EMBL" id="OGN30690.1"/>
    </source>
</evidence>
<dbReference type="NCBIfam" id="TIGR02196">
    <property type="entry name" value="GlrX_YruB"/>
    <property type="match status" value="1"/>
</dbReference>
<proteinExistence type="predicted"/>
<organism evidence="2 3">
    <name type="scientific">Candidatus Yanofskybacteria bacterium RIFCSPLOWO2_02_FULL_43_10b</name>
    <dbReference type="NCBI Taxonomy" id="1802704"/>
    <lineage>
        <taxon>Bacteria</taxon>
        <taxon>Candidatus Yanofskyibacteriota</taxon>
    </lineage>
</organism>
<evidence type="ECO:0000313" key="3">
    <source>
        <dbReference type="Proteomes" id="UP000177676"/>
    </source>
</evidence>
<name>A0A1F8H0A3_9BACT</name>
<dbReference type="AlphaFoldDB" id="A0A1F8H0A3"/>
<sequence length="78" mass="9010">MNQKIQIYTTPACPYCHMAKEYFKSKNLPYEEYDVLKDLQRRQEMVQESGQMGVPVIKIGGQVVIGFNKGKINELLDL</sequence>
<dbReference type="SUPFAM" id="SSF52833">
    <property type="entry name" value="Thioredoxin-like"/>
    <property type="match status" value="1"/>
</dbReference>
<dbReference type="InterPro" id="IPR051548">
    <property type="entry name" value="Grx-like_ET"/>
</dbReference>
<dbReference type="GO" id="GO:0009055">
    <property type="term" value="F:electron transfer activity"/>
    <property type="evidence" value="ECO:0007669"/>
    <property type="project" value="TreeGrafter"/>
</dbReference>